<dbReference type="Proteomes" id="UP000011223">
    <property type="component" value="Unassembled WGS sequence"/>
</dbReference>
<name>R1IZ56_9GAMM</name>
<dbReference type="SUPFAM" id="SSF52540">
    <property type="entry name" value="P-loop containing nucleoside triphosphate hydrolases"/>
    <property type="match status" value="1"/>
</dbReference>
<dbReference type="InterPro" id="IPR027417">
    <property type="entry name" value="P-loop_NTPase"/>
</dbReference>
<feature type="binding site" evidence="2">
    <location>
        <begin position="44"/>
        <end position="51"/>
    </location>
    <ligand>
        <name>ATP</name>
        <dbReference type="ChEBI" id="CHEBI:30616"/>
    </ligand>
</feature>
<sequence>MDRIFLPHKPEKLPSDSHNKNDVANKNNKEAIFFMSPNLIVLDGASGAGKTTLAKALQEQFLPENWLYFSIDTLVYSLPPSVLQRCNQENDWRSLDPNTLMNGAFSCVNALLEAGNKVIFDAVISTPQRALKMDLAFERHERLYVGLVCELPELERRTFDRGDRTLDEVRHGFYTSPHHLKYDLKLDSTKTPATELATIIAATVQEQVTKA</sequence>
<dbReference type="GO" id="GO:0016740">
    <property type="term" value="F:transferase activity"/>
    <property type="evidence" value="ECO:0007669"/>
    <property type="project" value="InterPro"/>
</dbReference>
<keyword evidence="5" id="KW-1185">Reference proteome</keyword>
<feature type="active site" evidence="1">
    <location>
        <position position="72"/>
    </location>
</feature>
<evidence type="ECO:0000256" key="1">
    <source>
        <dbReference type="PIRSR" id="PIRSR007531-1"/>
    </source>
</evidence>
<dbReference type="Pfam" id="PF07931">
    <property type="entry name" value="CPT"/>
    <property type="match status" value="1"/>
</dbReference>
<organism evidence="4 5">
    <name type="scientific">Grimontia indica</name>
    <dbReference type="NCBI Taxonomy" id="1056512"/>
    <lineage>
        <taxon>Bacteria</taxon>
        <taxon>Pseudomonadati</taxon>
        <taxon>Pseudomonadota</taxon>
        <taxon>Gammaproteobacteria</taxon>
        <taxon>Vibrionales</taxon>
        <taxon>Vibrionaceae</taxon>
        <taxon>Grimontia</taxon>
    </lineage>
</organism>
<dbReference type="GO" id="GO:0005524">
    <property type="term" value="F:ATP binding"/>
    <property type="evidence" value="ECO:0007669"/>
    <property type="project" value="InterPro"/>
</dbReference>
<dbReference type="AlphaFoldDB" id="R1IZ56"/>
<accession>R1IZ56</accession>
<dbReference type="eggNOG" id="COG3896">
    <property type="taxonomic scope" value="Bacteria"/>
</dbReference>
<comment type="caution">
    <text evidence="4">The sequence shown here is derived from an EMBL/GenBank/DDBJ whole genome shotgun (WGS) entry which is preliminary data.</text>
</comment>
<dbReference type="EMBL" id="ANFM02000011">
    <property type="protein sequence ID" value="EOD80635.1"/>
    <property type="molecule type" value="Genomic_DNA"/>
</dbReference>
<dbReference type="PIRSF" id="PIRSF007531">
    <property type="entry name" value="CPT"/>
    <property type="match status" value="1"/>
</dbReference>
<evidence type="ECO:0000313" key="4">
    <source>
        <dbReference type="EMBL" id="EOD80635.1"/>
    </source>
</evidence>
<evidence type="ECO:0008006" key="6">
    <source>
        <dbReference type="Google" id="ProtNLM"/>
    </source>
</evidence>
<gene>
    <name evidence="4" type="ORF">D515_00260</name>
</gene>
<evidence type="ECO:0000256" key="2">
    <source>
        <dbReference type="PIRSR" id="PIRSR007531-2"/>
    </source>
</evidence>
<feature type="region of interest" description="Disordered" evidence="3">
    <location>
        <begin position="1"/>
        <end position="22"/>
    </location>
</feature>
<proteinExistence type="predicted"/>
<evidence type="ECO:0000313" key="5">
    <source>
        <dbReference type="Proteomes" id="UP000011223"/>
    </source>
</evidence>
<evidence type="ECO:0000256" key="3">
    <source>
        <dbReference type="SAM" id="MobiDB-lite"/>
    </source>
</evidence>
<dbReference type="InterPro" id="IPR012853">
    <property type="entry name" value="CPT"/>
</dbReference>
<protein>
    <recommendedName>
        <fullName evidence="6">Chloramphenicol 3-O phosphotransferase</fullName>
    </recommendedName>
</protein>
<dbReference type="Gene3D" id="3.40.50.300">
    <property type="entry name" value="P-loop containing nucleotide triphosphate hydrolases"/>
    <property type="match status" value="1"/>
</dbReference>
<reference evidence="4 5" key="1">
    <citation type="journal article" date="2014" name="PLoS ONE">
        <title>Grimontia indica AK16(T), sp. nov., Isolated from a Seawater Sample Reports the Presence of Pathogenic Genes Similar to Vibrio Genus.</title>
        <authorList>
            <person name="Singh A."/>
            <person name="Vaidya B."/>
            <person name="Khatri I."/>
            <person name="Srinivas T.N."/>
            <person name="Subramanian S."/>
            <person name="Korpole S."/>
            <person name="Pinnaka A.K."/>
        </authorList>
    </citation>
    <scope>NUCLEOTIDE SEQUENCE [LARGE SCALE GENOMIC DNA]</scope>
    <source>
        <strain evidence="4 5">AK16</strain>
    </source>
</reference>